<name>A0A8D8XFT6_9HEMI</name>
<accession>A0A8D8XFT6</accession>
<proteinExistence type="predicted"/>
<dbReference type="EMBL" id="HBUF01323465">
    <property type="protein sequence ID" value="CAG6695447.1"/>
    <property type="molecule type" value="Transcribed_RNA"/>
</dbReference>
<reference evidence="1" key="1">
    <citation type="submission" date="2021-05" db="EMBL/GenBank/DDBJ databases">
        <authorList>
            <person name="Alioto T."/>
            <person name="Alioto T."/>
            <person name="Gomez Garrido J."/>
        </authorList>
    </citation>
    <scope>NUCLEOTIDE SEQUENCE</scope>
</reference>
<dbReference type="EMBL" id="HBUF01323466">
    <property type="protein sequence ID" value="CAG6695448.1"/>
    <property type="molecule type" value="Transcribed_RNA"/>
</dbReference>
<evidence type="ECO:0000313" key="1">
    <source>
        <dbReference type="EMBL" id="CAG6695447.1"/>
    </source>
</evidence>
<dbReference type="AlphaFoldDB" id="A0A8D8XFT6"/>
<dbReference type="EMBL" id="HBUF01522060">
    <property type="protein sequence ID" value="CAG6749170.1"/>
    <property type="molecule type" value="Transcribed_RNA"/>
</dbReference>
<dbReference type="EMBL" id="HBUF01323464">
    <property type="protein sequence ID" value="CAG6695446.1"/>
    <property type="molecule type" value="Transcribed_RNA"/>
</dbReference>
<protein>
    <submittedName>
        <fullName evidence="1">Uncharacterized protein</fullName>
    </submittedName>
</protein>
<organism evidence="1">
    <name type="scientific">Cacopsylla melanoneura</name>
    <dbReference type="NCBI Taxonomy" id="428564"/>
    <lineage>
        <taxon>Eukaryota</taxon>
        <taxon>Metazoa</taxon>
        <taxon>Ecdysozoa</taxon>
        <taxon>Arthropoda</taxon>
        <taxon>Hexapoda</taxon>
        <taxon>Insecta</taxon>
        <taxon>Pterygota</taxon>
        <taxon>Neoptera</taxon>
        <taxon>Paraneoptera</taxon>
        <taxon>Hemiptera</taxon>
        <taxon>Sternorrhyncha</taxon>
        <taxon>Psylloidea</taxon>
        <taxon>Psyllidae</taxon>
        <taxon>Psyllinae</taxon>
        <taxon>Cacopsylla</taxon>
    </lineage>
</organism>
<dbReference type="EMBL" id="HBUF01522059">
    <property type="protein sequence ID" value="CAG6749169.1"/>
    <property type="molecule type" value="Transcribed_RNA"/>
</dbReference>
<sequence>MAVITIESTPSILVGLSLTLDEDELVPKLHSEVLLPLGVVSMEVLGACGILQSSSSSSSSSSSLSSEEDLPHAAFNCLVPWNEADLSTDADMDSDVSGTHTLCDISHLPSAEATAPAVPFPPPGTPFPFFPSAAAFIGS</sequence>